<keyword evidence="2" id="KW-0808">Transferase</keyword>
<keyword evidence="2" id="KW-0548">Nucleotidyltransferase</keyword>
<gene>
    <name evidence="4" type="ORF">IAB19_00605</name>
</gene>
<dbReference type="InterPro" id="IPR050238">
    <property type="entry name" value="DNA_Rep/Repair_Clamp_Loader"/>
</dbReference>
<evidence type="ECO:0000313" key="4">
    <source>
        <dbReference type="EMBL" id="MBO8414870.1"/>
    </source>
</evidence>
<dbReference type="GO" id="GO:0003887">
    <property type="term" value="F:DNA-directed DNA polymerase activity"/>
    <property type="evidence" value="ECO:0007669"/>
    <property type="project" value="UniProtKB-KW"/>
</dbReference>
<accession>A0A9D9DAA2</accession>
<protein>
    <recommendedName>
        <fullName evidence="1">DNA-directed DNA polymerase</fullName>
        <ecNumber evidence="1">2.7.7.7</ecNumber>
    </recommendedName>
</protein>
<dbReference type="Proteomes" id="UP000823631">
    <property type="component" value="Unassembled WGS sequence"/>
</dbReference>
<evidence type="ECO:0000256" key="3">
    <source>
        <dbReference type="ARBA" id="ARBA00049244"/>
    </source>
</evidence>
<reference evidence="4" key="2">
    <citation type="journal article" date="2021" name="PeerJ">
        <title>Extensive microbial diversity within the chicken gut microbiome revealed by metagenomics and culture.</title>
        <authorList>
            <person name="Gilroy R."/>
            <person name="Ravi A."/>
            <person name="Getino M."/>
            <person name="Pursley I."/>
            <person name="Horton D.L."/>
            <person name="Alikhan N.F."/>
            <person name="Baker D."/>
            <person name="Gharbi K."/>
            <person name="Hall N."/>
            <person name="Watson M."/>
            <person name="Adriaenssens E.M."/>
            <person name="Foster-Nyarko E."/>
            <person name="Jarju S."/>
            <person name="Secka A."/>
            <person name="Antonio M."/>
            <person name="Oren A."/>
            <person name="Chaudhuri R.R."/>
            <person name="La Ragione R."/>
            <person name="Hildebrand F."/>
            <person name="Pallen M.J."/>
        </authorList>
    </citation>
    <scope>NUCLEOTIDE SEQUENCE</scope>
    <source>
        <strain evidence="4">17213</strain>
    </source>
</reference>
<evidence type="ECO:0000313" key="5">
    <source>
        <dbReference type="Proteomes" id="UP000823631"/>
    </source>
</evidence>
<comment type="catalytic activity">
    <reaction evidence="3">
        <text>DNA(n) + a 2'-deoxyribonucleoside 5'-triphosphate = DNA(n+1) + diphosphate</text>
        <dbReference type="Rhea" id="RHEA:22508"/>
        <dbReference type="Rhea" id="RHEA-COMP:17339"/>
        <dbReference type="Rhea" id="RHEA-COMP:17340"/>
        <dbReference type="ChEBI" id="CHEBI:33019"/>
        <dbReference type="ChEBI" id="CHEBI:61560"/>
        <dbReference type="ChEBI" id="CHEBI:173112"/>
        <dbReference type="EC" id="2.7.7.7"/>
    </reaction>
</comment>
<dbReference type="EC" id="2.7.7.7" evidence="1"/>
<comment type="caution">
    <text evidence="4">The sequence shown here is derived from an EMBL/GenBank/DDBJ whole genome shotgun (WGS) entry which is preliminary data.</text>
</comment>
<organism evidence="4 5">
    <name type="scientific">Candidatus Avisuccinivibrio stercorigallinarum</name>
    <dbReference type="NCBI Taxonomy" id="2840704"/>
    <lineage>
        <taxon>Bacteria</taxon>
        <taxon>Pseudomonadati</taxon>
        <taxon>Pseudomonadota</taxon>
        <taxon>Gammaproteobacteria</taxon>
        <taxon>Aeromonadales</taxon>
        <taxon>Succinivibrionaceae</taxon>
        <taxon>Succinivibrionaceae incertae sedis</taxon>
        <taxon>Candidatus Avisuccinivibrio</taxon>
    </lineage>
</organism>
<dbReference type="GO" id="GO:0006261">
    <property type="term" value="P:DNA-templated DNA replication"/>
    <property type="evidence" value="ECO:0007669"/>
    <property type="project" value="TreeGrafter"/>
</dbReference>
<dbReference type="Pfam" id="PF13177">
    <property type="entry name" value="DNA_pol3_delta2"/>
    <property type="match status" value="1"/>
</dbReference>
<proteinExistence type="predicted"/>
<dbReference type="AlphaFoldDB" id="A0A9D9DAA2"/>
<dbReference type="PANTHER" id="PTHR11669:SF8">
    <property type="entry name" value="DNA POLYMERASE III SUBUNIT DELTA"/>
    <property type="match status" value="1"/>
</dbReference>
<dbReference type="SUPFAM" id="SSF52540">
    <property type="entry name" value="P-loop containing nucleoside triphosphate hydrolases"/>
    <property type="match status" value="1"/>
</dbReference>
<evidence type="ECO:0000256" key="2">
    <source>
        <dbReference type="ARBA" id="ARBA00022932"/>
    </source>
</evidence>
<dbReference type="InterPro" id="IPR027417">
    <property type="entry name" value="P-loop_NTPase"/>
</dbReference>
<dbReference type="EMBL" id="JADINH010000007">
    <property type="protein sequence ID" value="MBO8414870.1"/>
    <property type="molecule type" value="Genomic_DNA"/>
</dbReference>
<dbReference type="PANTHER" id="PTHR11669">
    <property type="entry name" value="REPLICATION FACTOR C / DNA POLYMERASE III GAMMA-TAU SUBUNIT"/>
    <property type="match status" value="1"/>
</dbReference>
<evidence type="ECO:0000256" key="1">
    <source>
        <dbReference type="ARBA" id="ARBA00012417"/>
    </source>
</evidence>
<reference evidence="4" key="1">
    <citation type="submission" date="2020-10" db="EMBL/GenBank/DDBJ databases">
        <authorList>
            <person name="Gilroy R."/>
        </authorList>
    </citation>
    <scope>NUCLEOTIDE SEQUENCE</scope>
    <source>
        <strain evidence="4">17213</strain>
    </source>
</reference>
<sequence>MLQPWLSESFQDFAQACRQGRLPGSVIIAGRNDAGAFELALECARFYLCEHKEGGVPCGSCKSCRLLDNAAHPDFVMVRSSLKDEVDAGTDLTNDPKLLLQDNQAAASESPAGRRSVRIDSIRRLIDWLQISHALTEGKAAIINDAHTMSEEAANSILKSFEEPPVQTLIIVVAKSLEALLPTIRSRAYKILLKEPTLQQGLEYLSGFDFTGRRAQTALALSLNAPYGALRLLQSSTDEKAVEIIELLCLALKTGQDSELIDKLLALGPEGQVMILGELVRELLKYKAGTALELLPLLDQNSAGALCRLPAEHLFAAYDELRHFSTRAPFIPPRAPAALLRAWVQALAATR</sequence>
<name>A0A9D9DAA2_9GAMM</name>
<keyword evidence="2" id="KW-0239">DNA-directed DNA polymerase</keyword>
<dbReference type="Gene3D" id="3.40.50.300">
    <property type="entry name" value="P-loop containing nucleotide triphosphate hydrolases"/>
    <property type="match status" value="1"/>
</dbReference>